<evidence type="ECO:0000256" key="1">
    <source>
        <dbReference type="SAM" id="MobiDB-lite"/>
    </source>
</evidence>
<feature type="compositionally biased region" description="Polar residues" evidence="1">
    <location>
        <begin position="622"/>
        <end position="638"/>
    </location>
</feature>
<feature type="domain" description="Rotatin N-terminal" evidence="2">
    <location>
        <begin position="17"/>
        <end position="94"/>
    </location>
</feature>
<dbReference type="GO" id="GO:0005814">
    <property type="term" value="C:centriole"/>
    <property type="evidence" value="ECO:0007669"/>
    <property type="project" value="TreeGrafter"/>
</dbReference>
<dbReference type="PANTHER" id="PTHR31691">
    <property type="entry name" value="ROTATIN"/>
    <property type="match status" value="1"/>
</dbReference>
<dbReference type="InterPro" id="IPR016024">
    <property type="entry name" value="ARM-type_fold"/>
</dbReference>
<feature type="region of interest" description="Disordered" evidence="1">
    <location>
        <begin position="479"/>
        <end position="504"/>
    </location>
</feature>
<dbReference type="InterPro" id="IPR011989">
    <property type="entry name" value="ARM-like"/>
</dbReference>
<proteinExistence type="predicted"/>
<feature type="region of interest" description="Disordered" evidence="1">
    <location>
        <begin position="124"/>
        <end position="148"/>
    </location>
</feature>
<dbReference type="PANTHER" id="PTHR31691:SF1">
    <property type="entry name" value="ROTATIN"/>
    <property type="match status" value="1"/>
</dbReference>
<evidence type="ECO:0000313" key="3">
    <source>
        <dbReference type="EMBL" id="CAH0395022.1"/>
    </source>
</evidence>
<feature type="compositionally biased region" description="Basic and acidic residues" evidence="1">
    <location>
        <begin position="392"/>
        <end position="404"/>
    </location>
</feature>
<dbReference type="Pfam" id="PF14726">
    <property type="entry name" value="RTTN_N"/>
    <property type="match status" value="1"/>
</dbReference>
<feature type="region of interest" description="Disordered" evidence="1">
    <location>
        <begin position="434"/>
        <end position="455"/>
    </location>
</feature>
<organism evidence="3 4">
    <name type="scientific">Bemisia tabaci</name>
    <name type="common">Sweetpotato whitefly</name>
    <name type="synonym">Aleurodes tabaci</name>
    <dbReference type="NCBI Taxonomy" id="7038"/>
    <lineage>
        <taxon>Eukaryota</taxon>
        <taxon>Metazoa</taxon>
        <taxon>Ecdysozoa</taxon>
        <taxon>Arthropoda</taxon>
        <taxon>Hexapoda</taxon>
        <taxon>Insecta</taxon>
        <taxon>Pterygota</taxon>
        <taxon>Neoptera</taxon>
        <taxon>Paraneoptera</taxon>
        <taxon>Hemiptera</taxon>
        <taxon>Sternorrhyncha</taxon>
        <taxon>Aleyrodoidea</taxon>
        <taxon>Aleyrodidae</taxon>
        <taxon>Aleyrodinae</taxon>
        <taxon>Bemisia</taxon>
    </lineage>
</organism>
<dbReference type="SUPFAM" id="SSF48371">
    <property type="entry name" value="ARM repeat"/>
    <property type="match status" value="3"/>
</dbReference>
<dbReference type="KEGG" id="btab:109034641"/>
<dbReference type="Gene3D" id="1.25.10.10">
    <property type="entry name" value="Leucine-rich Repeat Variant"/>
    <property type="match status" value="2"/>
</dbReference>
<feature type="region of interest" description="Disordered" evidence="1">
    <location>
        <begin position="258"/>
        <end position="311"/>
    </location>
</feature>
<feature type="compositionally biased region" description="Low complexity" evidence="1">
    <location>
        <begin position="133"/>
        <end position="142"/>
    </location>
</feature>
<feature type="compositionally biased region" description="Low complexity" evidence="1">
    <location>
        <begin position="437"/>
        <end position="451"/>
    </location>
</feature>
<accession>A0A9P0AKF4</accession>
<feature type="compositionally biased region" description="Polar residues" evidence="1">
    <location>
        <begin position="412"/>
        <end position="422"/>
    </location>
</feature>
<keyword evidence="4" id="KW-1185">Reference proteome</keyword>
<name>A0A9P0AKF4_BEMTA</name>
<dbReference type="GO" id="GO:0007099">
    <property type="term" value="P:centriole replication"/>
    <property type="evidence" value="ECO:0007669"/>
    <property type="project" value="TreeGrafter"/>
</dbReference>
<gene>
    <name evidence="3" type="ORF">BEMITA_LOCUS13258</name>
</gene>
<dbReference type="GO" id="GO:0005813">
    <property type="term" value="C:centrosome"/>
    <property type="evidence" value="ECO:0007669"/>
    <property type="project" value="InterPro"/>
</dbReference>
<evidence type="ECO:0000313" key="4">
    <source>
        <dbReference type="Proteomes" id="UP001152759"/>
    </source>
</evidence>
<dbReference type="InterPro" id="IPR030791">
    <property type="entry name" value="Rotatin"/>
</dbReference>
<feature type="compositionally biased region" description="Low complexity" evidence="1">
    <location>
        <begin position="379"/>
        <end position="391"/>
    </location>
</feature>
<dbReference type="GO" id="GO:0032053">
    <property type="term" value="P:ciliary basal body organization"/>
    <property type="evidence" value="ECO:0007669"/>
    <property type="project" value="TreeGrafter"/>
</dbReference>
<dbReference type="GO" id="GO:0010457">
    <property type="term" value="P:centriole-centriole cohesion"/>
    <property type="evidence" value="ECO:0007669"/>
    <property type="project" value="TreeGrafter"/>
</dbReference>
<sequence length="2192" mass="246083">MQSTAEIIKKLGHDIEEIRVRALNNILMKLNCHVLTVEDLTENHELFIKLINWFKFPVCTEKEKVLELILTLAKTETGRLKFLEIDPRLKFLRDFDITASERKLSTLISSIIFALEYTSYPPNGQSKVRKPSLHSAPSSGRSSHSEKYEYQFNQGAPQLSNDDPNDVKFTSSKANQFFNQKSSGHSCGNVKPHNHPDMLHADFSSSFHRDKYFHTGCREEIHVNASCRDYPVPPRNMKSHTGFRNEDSPLRNDFTDDISTNNLRTSECPFNFQSGESSRKYLGNERPQSNASRGGDPAVTNTRNENPPSYEAIKDTVNQNYGNSQEYLSHDFSRGDPVCRGFEENMKPMNYDQHHRLYPGLGESVSTNLRVFPAQAKPSQPMSPESRSSSSVHREDVSSKKQKSDPVIFSEPSASVSERPNLYQQNRDARLEAEPFSARSSGSSKTAQSKSSIEEIPAPKIDSDLWIAKDNLGKFESKSSTWRSSSAAKPGEPKNGTSIADRESPLPYQSPESFQLNDFDAEVFKVCSPKWQTLILSDYHVLSAVSQSLKDPSLVDHSCHFFMTVLIRDFPAPVFIQHSSILKSLLWLLKSKSSSSKAIIACLDRLVSSFIQYSNFTDNPGTVSTQTEFDDVSSSSPASGIEGGDRNPNQQEADNEDLCNVKSEQISIPQLCSLIALHLTNHISEVCNSVHLFRSALKLFISHLVCDPKELWTSTNIVAIDCCQHFNTFMVESAVAYKTWAGDSFKQLRLIASVCEFLDNLVPVSIARRVVPELLQEILSHAILDPILLFLYPKLHGFICQYGNIFQKSEISVYNELTVVKESMSSASIFLQSGLTMPISDALQNMSAALLSIPFHLKFELIRSFIYFCSQKIISNKEDMELSIDITLKLLANGCSDIRSFMYSECHKLITSKLGVEQAVKSSDPVPHLKFLLNSEVISEIALYGVFDDIPEIQEEAKDLLIHILSCRLLVPKYSFKTVLSAIGPVLPLLECLAEKNTELGRCVLGVLNPDSSPLSQLQLLTGNLRLMFRNDSIVREEGIARVMWLMRTTTVVEQASGIFIVEKPAHQRQILTGVYEAGSMIRVLELLTAPCVEDRLRRSALIQLSVMTEDWRLHDIFLEQNGLKAVIDVLKNEIEEPRTDSGRDMILSTICVLKNIVRHNTHLRLELSTDFEVYKAAFLGLFKYHDELRLRRDATELFALLLFAEQILTPTIACISVVDLVKRSVILPFELNSHAKSSPHSEPQLTGLLSDENCKKCLSIHWHIVSSSGGNINSLIENYDDVNSDRLVVSEKTMFQLQSASLPFSITQLLYAIQNATHHTTVIETLDVIARYLEMYWLITAEELNEIPLRASVERFLSSPPSNAMDQELLVIVLKFIAEHSLILRHHLTWLPSLLCDERNALSKLVVSHIGNDSTLTKWKEICIEVFHLSRKCVQLFRSENWTHITNNIEKCLRFSHTQHFYNLAFLDALLSCFVEITIASPLQPIDSTELWELISAFHCSNPQSFMGLSVTRNTLILLNHLFHFAVRCKRWEDVWLVESRMIWFPLLFASRDVIVRASAFQLASGLTSSRAGAEFMLTAVDGLWSTSLGVLMNHREASVVRENAGMICSNIISHGTKELMVDRCKEIGLFEYFSVIVAQLRISPLMVATQEGSPTTNGDYAPTTPDLLKVCCLLLMNLCCLKETTLRDAYQDGFTVSLFRFLSSFQVPNNLSRDVVTMLTAMCSLLAHTMNKVENILVPNCSVAILPLLNTDLFGENLTLERDALWGELWFFISTIPSSSSTLVNLNPPAISALLYSLSSSNRTLQMNALVAVRALSPSFNRDTANELTVSLLAHWDVFSSGSKRLALYSALGQLFMDWGETSVCALKHDFGNLVLFRLKKIHVDLSVAAPDILRSKKNHPTLTHLIDLLGLLSNFLASSELVKNSMAENGLAAVFHNLWVWCSLNSNLFQRYLEVLCTFTADSPDACHSFVSSTIICGKTPRSPSLLHALISYVISEESFSVMFQAALTVLSHCCQSKQCRLIISKNQVTSSITKIAGKKKLNEDFDSHWLRFFCCFSSFYEGQISLIQLPNFFESIVTLANHSKQSIRTLALNVLMNLAFCHPNQSKIVSDDKVLLMLSGKLDRVTNLSKIELKYIAATTWVLAANCQKAKLSMKRVALHSKLQAAAGLVVDDDIIKLLEKIAALFLT</sequence>
<feature type="region of interest" description="Disordered" evidence="1">
    <location>
        <begin position="375"/>
        <end position="422"/>
    </location>
</feature>
<protein>
    <recommendedName>
        <fullName evidence="2">Rotatin N-terminal domain-containing protein</fullName>
    </recommendedName>
</protein>
<dbReference type="Proteomes" id="UP001152759">
    <property type="component" value="Chromosome 8"/>
</dbReference>
<dbReference type="InterPro" id="IPR029249">
    <property type="entry name" value="Rotatin_N"/>
</dbReference>
<reference evidence="3" key="1">
    <citation type="submission" date="2021-12" db="EMBL/GenBank/DDBJ databases">
        <authorList>
            <person name="King R."/>
        </authorList>
    </citation>
    <scope>NUCLEOTIDE SEQUENCE</scope>
</reference>
<feature type="region of interest" description="Disordered" evidence="1">
    <location>
        <begin position="622"/>
        <end position="655"/>
    </location>
</feature>
<evidence type="ECO:0000259" key="2">
    <source>
        <dbReference type="Pfam" id="PF14726"/>
    </source>
</evidence>
<dbReference type="GO" id="GO:0036064">
    <property type="term" value="C:ciliary basal body"/>
    <property type="evidence" value="ECO:0007669"/>
    <property type="project" value="InterPro"/>
</dbReference>
<dbReference type="EMBL" id="OU963869">
    <property type="protein sequence ID" value="CAH0395022.1"/>
    <property type="molecule type" value="Genomic_DNA"/>
</dbReference>